<reference evidence="7" key="1">
    <citation type="submission" date="2020-12" db="EMBL/GenBank/DDBJ databases">
        <title>Oil enriched cultivation method for isolating marine PHA-producing bacteria.</title>
        <authorList>
            <person name="Zheng W."/>
            <person name="Yu S."/>
            <person name="Huang Y."/>
        </authorList>
    </citation>
    <scope>NUCLEOTIDE SEQUENCE</scope>
    <source>
        <strain evidence="7">SY-2-12</strain>
    </source>
</reference>
<evidence type="ECO:0000313" key="8">
    <source>
        <dbReference type="Proteomes" id="UP000664096"/>
    </source>
</evidence>
<comment type="similarity">
    <text evidence="2">Belongs to the nurim family.</text>
</comment>
<dbReference type="GO" id="GO:0016020">
    <property type="term" value="C:membrane"/>
    <property type="evidence" value="ECO:0007669"/>
    <property type="project" value="UniProtKB-SubCell"/>
</dbReference>
<dbReference type="Gene3D" id="1.20.120.1630">
    <property type="match status" value="1"/>
</dbReference>
<feature type="transmembrane region" description="Helical" evidence="6">
    <location>
        <begin position="92"/>
        <end position="109"/>
    </location>
</feature>
<gene>
    <name evidence="7" type="ORF">JF539_15155</name>
</gene>
<feature type="transmembrane region" description="Helical" evidence="6">
    <location>
        <begin position="188"/>
        <end position="217"/>
    </location>
</feature>
<dbReference type="EMBL" id="JAEKJZ010000002">
    <property type="protein sequence ID" value="MBN9671684.1"/>
    <property type="molecule type" value="Genomic_DNA"/>
</dbReference>
<evidence type="ECO:0000313" key="7">
    <source>
        <dbReference type="EMBL" id="MBN9671684.1"/>
    </source>
</evidence>
<accession>A0A939J5G0</accession>
<keyword evidence="4 6" id="KW-1133">Transmembrane helix</keyword>
<dbReference type="Proteomes" id="UP000664096">
    <property type="component" value="Unassembled WGS sequence"/>
</dbReference>
<comment type="caution">
    <text evidence="7">The sequence shown here is derived from an EMBL/GenBank/DDBJ whole genome shotgun (WGS) entry which is preliminary data.</text>
</comment>
<dbReference type="RefSeq" id="WP_207141497.1">
    <property type="nucleotide sequence ID" value="NZ_JAEKJZ010000002.1"/>
</dbReference>
<dbReference type="PANTHER" id="PTHR31040:SF1">
    <property type="entry name" value="NURIM"/>
    <property type="match status" value="1"/>
</dbReference>
<evidence type="ECO:0000256" key="1">
    <source>
        <dbReference type="ARBA" id="ARBA00004141"/>
    </source>
</evidence>
<protein>
    <submittedName>
        <fullName evidence="7">Isoprenylcysteine carboxylmethyltransferase family protein</fullName>
    </submittedName>
</protein>
<feature type="transmembrane region" description="Helical" evidence="6">
    <location>
        <begin position="50"/>
        <end position="71"/>
    </location>
</feature>
<dbReference type="InterPro" id="IPR033580">
    <property type="entry name" value="Nurim-like"/>
</dbReference>
<evidence type="ECO:0000256" key="5">
    <source>
        <dbReference type="ARBA" id="ARBA00023136"/>
    </source>
</evidence>
<dbReference type="AlphaFoldDB" id="A0A939J5G0"/>
<evidence type="ECO:0000256" key="3">
    <source>
        <dbReference type="ARBA" id="ARBA00022692"/>
    </source>
</evidence>
<feature type="transmembrane region" description="Helical" evidence="6">
    <location>
        <begin position="12"/>
        <end position="38"/>
    </location>
</feature>
<evidence type="ECO:0000256" key="2">
    <source>
        <dbReference type="ARBA" id="ARBA00010631"/>
    </source>
</evidence>
<keyword evidence="5 6" id="KW-0472">Membrane</keyword>
<evidence type="ECO:0000256" key="4">
    <source>
        <dbReference type="ARBA" id="ARBA00022989"/>
    </source>
</evidence>
<keyword evidence="3 6" id="KW-0812">Transmembrane</keyword>
<sequence length="259" mass="29003">MKENEMSRVMILVFGLTTYLLFNAIFVYLAAFLLEIGVPKTINSGASGPLLSAVSVNLGAVILFGFLHSLMAREGFKTRWTKIVSPAAERSVFVLQATCCLALVMWVWRPLPAEIWSFSGWAAFPFYGAFLAGAAVVLWSTHLIDHFELFGLRQVWCNFRKQELPQHGFQTPALYRFVRHPMQAGSLLIFWCTPHMTAGHALFAGSMTLYMLIGLYFEERSLLRLFGAEYACYRREVPMLLPIPRFKASGGTKIGSAGS</sequence>
<evidence type="ECO:0000256" key="6">
    <source>
        <dbReference type="SAM" id="Phobius"/>
    </source>
</evidence>
<dbReference type="PANTHER" id="PTHR31040">
    <property type="entry name" value="NURIM"/>
    <property type="match status" value="1"/>
</dbReference>
<organism evidence="7 8">
    <name type="scientific">Roseibium aggregatum</name>
    <dbReference type="NCBI Taxonomy" id="187304"/>
    <lineage>
        <taxon>Bacteria</taxon>
        <taxon>Pseudomonadati</taxon>
        <taxon>Pseudomonadota</taxon>
        <taxon>Alphaproteobacteria</taxon>
        <taxon>Hyphomicrobiales</taxon>
        <taxon>Stappiaceae</taxon>
        <taxon>Roseibium</taxon>
    </lineage>
</organism>
<proteinExistence type="inferred from homology"/>
<comment type="subcellular location">
    <subcellularLocation>
        <location evidence="1">Membrane</location>
        <topology evidence="1">Multi-pass membrane protein</topology>
    </subcellularLocation>
</comment>
<feature type="transmembrane region" description="Helical" evidence="6">
    <location>
        <begin position="115"/>
        <end position="139"/>
    </location>
</feature>
<name>A0A939J5G0_9HYPH</name>